<evidence type="ECO:0000313" key="4">
    <source>
        <dbReference type="EMBL" id="EQB32735.1"/>
    </source>
</evidence>
<evidence type="ECO:0000256" key="2">
    <source>
        <dbReference type="PROSITE-ProRule" id="PRU00284"/>
    </source>
</evidence>
<reference evidence="4 5" key="1">
    <citation type="journal article" date="2013" name="Genome Announc.">
        <title>Draft Genome Sequence of Sphingobium ummariense Strain RL-3, a Hexachlorocyclohexane-Degrading Bacterium.</title>
        <authorList>
            <person name="Kohli P."/>
            <person name="Dua A."/>
            <person name="Sangwan N."/>
            <person name="Oldach P."/>
            <person name="Khurana J.P."/>
            <person name="Lal R."/>
        </authorList>
    </citation>
    <scope>NUCLEOTIDE SEQUENCE [LARGE SCALE GENOMIC DNA]</scope>
    <source>
        <strain evidence="4 5">RL-3</strain>
    </source>
</reference>
<dbReference type="STRING" id="1346791.M529_07815"/>
<gene>
    <name evidence="4" type="ORF">M529_07815</name>
</gene>
<dbReference type="GO" id="GO:0016020">
    <property type="term" value="C:membrane"/>
    <property type="evidence" value="ECO:0007669"/>
    <property type="project" value="InterPro"/>
</dbReference>
<dbReference type="Pfam" id="PF00015">
    <property type="entry name" value="MCPsignal"/>
    <property type="match status" value="1"/>
</dbReference>
<proteinExistence type="predicted"/>
<comment type="caution">
    <text evidence="4">The sequence shown here is derived from an EMBL/GenBank/DDBJ whole genome shotgun (WGS) entry which is preliminary data.</text>
</comment>
<accession>T0IV83</accession>
<dbReference type="PROSITE" id="PS50111">
    <property type="entry name" value="CHEMOTAXIS_TRANSDUC_2"/>
    <property type="match status" value="1"/>
</dbReference>
<evidence type="ECO:0000259" key="3">
    <source>
        <dbReference type="PROSITE" id="PS50111"/>
    </source>
</evidence>
<organism evidence="4 5">
    <name type="scientific">Sphingobium ummariense RL-3</name>
    <dbReference type="NCBI Taxonomy" id="1346791"/>
    <lineage>
        <taxon>Bacteria</taxon>
        <taxon>Pseudomonadati</taxon>
        <taxon>Pseudomonadota</taxon>
        <taxon>Alphaproteobacteria</taxon>
        <taxon>Sphingomonadales</taxon>
        <taxon>Sphingomonadaceae</taxon>
        <taxon>Sphingobium</taxon>
    </lineage>
</organism>
<dbReference type="GO" id="GO:0007165">
    <property type="term" value="P:signal transduction"/>
    <property type="evidence" value="ECO:0007669"/>
    <property type="project" value="UniProtKB-KW"/>
</dbReference>
<keyword evidence="5" id="KW-1185">Reference proteome</keyword>
<dbReference type="PANTHER" id="PTHR32089">
    <property type="entry name" value="METHYL-ACCEPTING CHEMOTAXIS PROTEIN MCPB"/>
    <property type="match status" value="1"/>
</dbReference>
<dbReference type="InterPro" id="IPR004089">
    <property type="entry name" value="MCPsignal_dom"/>
</dbReference>
<dbReference type="PANTHER" id="PTHR32089:SF112">
    <property type="entry name" value="LYSOZYME-LIKE PROTEIN-RELATED"/>
    <property type="match status" value="1"/>
</dbReference>
<dbReference type="Proteomes" id="UP000015523">
    <property type="component" value="Unassembled WGS sequence"/>
</dbReference>
<dbReference type="EMBL" id="AUWY01000058">
    <property type="protein sequence ID" value="EQB32735.1"/>
    <property type="molecule type" value="Genomic_DNA"/>
</dbReference>
<evidence type="ECO:0000313" key="5">
    <source>
        <dbReference type="Proteomes" id="UP000015523"/>
    </source>
</evidence>
<feature type="domain" description="Methyl-accepting transducer" evidence="3">
    <location>
        <begin position="20"/>
        <end position="264"/>
    </location>
</feature>
<sequence>MGYEPKSENVARAVMQVARLSGDLGIRTLDLQADISELADRVTRQAQTIEAISGAAAQLSQDGENVSLAGQDAREKAIAARGIIEDSGRQISTANQNFVELIAKVSGIHEQLGSFGEALKTVAHVTSVISGIASQTNLLALNATIEAARAGDAGRGFAVVASEVKKLAQETAAATQTIERSIAALTGEAGKMLEGITHGAETARTAMSDTRNIEALVERLGALMHDLSANSEGVALRIASMVDSAGEIRGGLAALASTSTDNASGLQRLSGRVSTASDDTNQLLQYLAESGVEIPDSPYIRFCLEAARAVEQAVERAIADGRLSEAEVFSEHYAQIAGTNPPLYSHPVQPVLVPAAREQQERARAFGGLFGMTFTDRNSFGAVAMPERALPQRRGDEKWNLEFARQGMIFDFPDTREQCRITQPFCIKAYRRLTAEGEVILLKQVIASIHINGRHWGILQMAYQDQN</sequence>
<dbReference type="Gene3D" id="1.10.287.950">
    <property type="entry name" value="Methyl-accepting chemotaxis protein"/>
    <property type="match status" value="1"/>
</dbReference>
<dbReference type="SMART" id="SM00283">
    <property type="entry name" value="MA"/>
    <property type="match status" value="1"/>
</dbReference>
<name>T0IV83_9SPHN</name>
<dbReference type="AlphaFoldDB" id="T0IV83"/>
<dbReference type="PATRIC" id="fig|1346791.3.peg.1499"/>
<keyword evidence="1 2" id="KW-0807">Transducer</keyword>
<protein>
    <submittedName>
        <fullName evidence="4">Chemotaxis protein</fullName>
    </submittedName>
</protein>
<dbReference type="eggNOG" id="COG0840">
    <property type="taxonomic scope" value="Bacteria"/>
</dbReference>
<evidence type="ECO:0000256" key="1">
    <source>
        <dbReference type="ARBA" id="ARBA00023224"/>
    </source>
</evidence>
<dbReference type="SUPFAM" id="SSF58104">
    <property type="entry name" value="Methyl-accepting chemotaxis protein (MCP) signaling domain"/>
    <property type="match status" value="1"/>
</dbReference>